<dbReference type="EMBL" id="CAJVPJ010000075">
    <property type="protein sequence ID" value="CAG8472731.1"/>
    <property type="molecule type" value="Genomic_DNA"/>
</dbReference>
<evidence type="ECO:0000256" key="6">
    <source>
        <dbReference type="SAM" id="Phobius"/>
    </source>
</evidence>
<evidence type="ECO:0000313" key="10">
    <source>
        <dbReference type="Proteomes" id="UP000789572"/>
    </source>
</evidence>
<proteinExistence type="predicted"/>
<accession>A0A9N8Z2V4</accession>
<gene>
    <name evidence="9" type="ORF">POCULU_LOCUS1123</name>
</gene>
<name>A0A9N8Z2V4_9GLOM</name>
<organism evidence="9 10">
    <name type="scientific">Paraglomus occultum</name>
    <dbReference type="NCBI Taxonomy" id="144539"/>
    <lineage>
        <taxon>Eukaryota</taxon>
        <taxon>Fungi</taxon>
        <taxon>Fungi incertae sedis</taxon>
        <taxon>Mucoromycota</taxon>
        <taxon>Glomeromycotina</taxon>
        <taxon>Glomeromycetes</taxon>
        <taxon>Paraglomerales</taxon>
        <taxon>Paraglomeraceae</taxon>
        <taxon>Paraglomus</taxon>
    </lineage>
</organism>
<evidence type="ECO:0000259" key="8">
    <source>
        <dbReference type="Pfam" id="PF13515"/>
    </source>
</evidence>
<keyword evidence="3 6" id="KW-1133">Transmembrane helix</keyword>
<evidence type="ECO:0000256" key="2">
    <source>
        <dbReference type="ARBA" id="ARBA00022692"/>
    </source>
</evidence>
<evidence type="ECO:0000256" key="5">
    <source>
        <dbReference type="SAM" id="MobiDB-lite"/>
    </source>
</evidence>
<feature type="transmembrane region" description="Helical" evidence="6">
    <location>
        <begin position="750"/>
        <end position="770"/>
    </location>
</feature>
<feature type="domain" description="Integral membrane bound transporter" evidence="8">
    <location>
        <begin position="725"/>
        <end position="841"/>
    </location>
</feature>
<evidence type="ECO:0000256" key="4">
    <source>
        <dbReference type="ARBA" id="ARBA00023136"/>
    </source>
</evidence>
<dbReference type="GO" id="GO:0016020">
    <property type="term" value="C:membrane"/>
    <property type="evidence" value="ECO:0007669"/>
    <property type="project" value="UniProtKB-SubCell"/>
</dbReference>
<feature type="transmembrane region" description="Helical" evidence="6">
    <location>
        <begin position="208"/>
        <end position="227"/>
    </location>
</feature>
<feature type="transmembrane region" description="Helical" evidence="6">
    <location>
        <begin position="239"/>
        <end position="256"/>
    </location>
</feature>
<feature type="transmembrane region" description="Helical" evidence="6">
    <location>
        <begin position="263"/>
        <end position="286"/>
    </location>
</feature>
<evidence type="ECO:0000313" key="9">
    <source>
        <dbReference type="EMBL" id="CAG8472731.1"/>
    </source>
</evidence>
<dbReference type="PANTHER" id="PTHR47804">
    <property type="entry name" value="60S RIBOSOMAL PROTEIN L19"/>
    <property type="match status" value="1"/>
</dbReference>
<feature type="transmembrane region" description="Helical" evidence="6">
    <location>
        <begin position="776"/>
        <end position="793"/>
    </location>
</feature>
<feature type="transmembrane region" description="Helical" evidence="6">
    <location>
        <begin position="826"/>
        <end position="846"/>
    </location>
</feature>
<reference evidence="9" key="1">
    <citation type="submission" date="2021-06" db="EMBL/GenBank/DDBJ databases">
        <authorList>
            <person name="Kallberg Y."/>
            <person name="Tangrot J."/>
            <person name="Rosling A."/>
        </authorList>
    </citation>
    <scope>NUCLEOTIDE SEQUENCE</scope>
    <source>
        <strain evidence="9">IA702</strain>
    </source>
</reference>
<feature type="region of interest" description="Disordered" evidence="5">
    <location>
        <begin position="454"/>
        <end position="490"/>
    </location>
</feature>
<evidence type="ECO:0000256" key="1">
    <source>
        <dbReference type="ARBA" id="ARBA00004141"/>
    </source>
</evidence>
<feature type="transmembrane region" description="Helical" evidence="6">
    <location>
        <begin position="321"/>
        <end position="343"/>
    </location>
</feature>
<keyword evidence="2 6" id="KW-0812">Transmembrane</keyword>
<comment type="caution">
    <text evidence="9">The sequence shown here is derived from an EMBL/GenBank/DDBJ whole genome shotgun (WGS) entry which is preliminary data.</text>
</comment>
<keyword evidence="4 6" id="KW-0472">Membrane</keyword>
<dbReference type="InterPro" id="IPR049453">
    <property type="entry name" value="Memb_transporter_dom"/>
</dbReference>
<dbReference type="PANTHER" id="PTHR47804:SF1">
    <property type="entry name" value="DUF2421 DOMAIN-CONTAINING PROTEIN"/>
    <property type="match status" value="1"/>
</dbReference>
<sequence length="1102" mass="125379">MDAEDASNTHPTSAESPESQRPQHRRADRIHENLTIIPPPPHQRSESTSSAFPIAQSVPINASGFRRTRSYYSTSIPNEAVPWSALRRYNDGSFVQSPGFGDVDDYFGFGQLAYNMSPRDERGGGGFDAAADGIRQRTISDGSSRFNTITSSEQVSLLNSLDSDSDFDYNDYESSSTLEHPNCLISTYYHIKNFLKKKLYLSPSEKDVVKCALAYFLASLFTFVPALNSLCDFDRDRNSYLVAAVAVFFNPAKTLGGIFEAVFFALVGGFYGCLVGIASMACAVWFNDNDLRTLGHLVSVLWCGGTREGSVHLGVFKLDKIFQVTKIVLIGVGTSFIVAVLVWPVSASKRLKKNIEQTLDGFCLLLKLLTKAFLIDNVNYTDESVQRAITSHRATFTSLITSLAQARLEIHNRGMQRRFGLYEEAVQVLQRLAQHLSSLRSCCGIELEMIKDMGNHDPKPTVPLTPTRTSGVRFEDGNMHRRPTAPTEEEEEYGDITILLEFIQCVGPHLKSLAYTCKRTMKDLEGQFSEKRRQSEGPPDFNQLYQNLEAALAQFETSQSRAVTRLYKRKTIVDHYDGRANEEIFLIYFFAFNLREFSKELERLVDVFGKISDSEERVKETRRRRGWWRWLCWCCYGCIDELQELKYESKTRSHIEFPEHSHNLFDTIQTPKPKTKWQQVQLRVWKRLSWFRQFEVKYATKAAVSAAILSAPAFIDYTRETFVRYRGEWACISMMVVMAPTVGSTNLNSFYRVFGTLFGSYLAFIVTLLFPPNAAILAVIGFLIALPCFYIVLNTKYDRMGQFILLTYNLVALSYKEKNVMDIARYRAVAVGTGVLWGLLVTTYVWPYEARVELRKGLSMLFINMSWLYKKLEAVFSASPERPTNRTENLQQTNVVINSEDGHLNESAREFLDLELFLQVSLLKLYDLLNETSNEPRLKGPFPQTSYREIITSCQNILDKLLSMRIAVTKEEWYGAIRRDFIIPINKQRRELVGNVLLYYYTLAAALQLKTPLPPYLPPAEQARLMEDVIRELEKVGNIMQELFGCMGGEEFDLFFTTDATSNDVGNETGDSQGEEDNVIHAADPDTQNIQFDLDHVRNEVG</sequence>
<dbReference type="InterPro" id="IPR018820">
    <property type="entry name" value="BRE4-related_DUF2421"/>
</dbReference>
<feature type="region of interest" description="Disordered" evidence="5">
    <location>
        <begin position="1"/>
        <end position="50"/>
    </location>
</feature>
<dbReference type="InterPro" id="IPR052430">
    <property type="entry name" value="IVT-Associated"/>
</dbReference>
<dbReference type="OrthoDB" id="68611at2759"/>
<evidence type="ECO:0000259" key="7">
    <source>
        <dbReference type="Pfam" id="PF10334"/>
    </source>
</evidence>
<feature type="domain" description="DUF2421" evidence="7">
    <location>
        <begin position="899"/>
        <end position="1019"/>
    </location>
</feature>
<protein>
    <submittedName>
        <fullName evidence="9">1666_t:CDS:1</fullName>
    </submittedName>
</protein>
<dbReference type="AlphaFoldDB" id="A0A9N8Z2V4"/>
<dbReference type="Pfam" id="PF10334">
    <property type="entry name" value="BRE4"/>
    <property type="match status" value="1"/>
</dbReference>
<keyword evidence="10" id="KW-1185">Reference proteome</keyword>
<evidence type="ECO:0000256" key="3">
    <source>
        <dbReference type="ARBA" id="ARBA00022989"/>
    </source>
</evidence>
<comment type="subcellular location">
    <subcellularLocation>
        <location evidence="1">Membrane</location>
        <topology evidence="1">Multi-pass membrane protein</topology>
    </subcellularLocation>
</comment>
<dbReference type="Proteomes" id="UP000789572">
    <property type="component" value="Unassembled WGS sequence"/>
</dbReference>
<dbReference type="Pfam" id="PF13515">
    <property type="entry name" value="FUSC_2"/>
    <property type="match status" value="1"/>
</dbReference>
<feature type="compositionally biased region" description="Polar residues" evidence="5">
    <location>
        <begin position="1"/>
        <end position="20"/>
    </location>
</feature>